<accession>A0A7U4DP27</accession>
<dbReference type="GO" id="GO:0006080">
    <property type="term" value="P:substituted mannan metabolic process"/>
    <property type="evidence" value="ECO:0007669"/>
    <property type="project" value="InterPro"/>
</dbReference>
<dbReference type="RefSeq" id="WP_015724242.1">
    <property type="nucleotide sequence ID" value="NC_014972.1"/>
</dbReference>
<keyword evidence="2 4" id="KW-0378">Hydrolase</keyword>
<dbReference type="GO" id="GO:0016985">
    <property type="term" value="F:mannan endo-1,4-beta-mannosidase activity"/>
    <property type="evidence" value="ECO:0007669"/>
    <property type="project" value="InterPro"/>
</dbReference>
<dbReference type="InterPro" id="IPR022790">
    <property type="entry name" value="GH26_dom"/>
</dbReference>
<evidence type="ECO:0000256" key="4">
    <source>
        <dbReference type="PROSITE-ProRule" id="PRU01100"/>
    </source>
</evidence>
<evidence type="ECO:0000313" key="7">
    <source>
        <dbReference type="Proteomes" id="UP000006365"/>
    </source>
</evidence>
<dbReference type="InterPro" id="IPR017853">
    <property type="entry name" value="GH"/>
</dbReference>
<sequence length="380" mass="42876">MPINKQAVQRVVVIVTLCLAALFIEGCRDDSLPSGKTAPIGAAKEPATLVMPVNGAYTGAYVDFGEGEAEVTYDALTGFERMTGKHLAVVAFGNFWGDQAFPAKTVRIVAKYGAVPLIFWSPWDKPYAEGKGPDRFKLLDILAGKWDRYIDAWAMAARDDGRHLLVTWGLEMNGTWFPWSGCYYGGGKVIGHRDGHPLYQGPETFKQAYRYVVDRVRRQGATNVRWGFHANNFSTPRNAWNRMASYYPGSAYVDWLGLSVYGKMNKAEGWAEFFRMMDEPYREISQLDAHKPIFLAEWGVGEFPPGDKAGFIAEAFRLLPTHYPRVRLAVYWHERWENADGSYSNLRVNSSPEALDAYRRGVAAPYWIDRPRFESQAAKP</sequence>
<organism evidence="6 7">
    <name type="scientific">Desulfobulbus propionicus (strain ATCC 33891 / DSM 2032 / VKM B-1956 / 1pr3)</name>
    <dbReference type="NCBI Taxonomy" id="577650"/>
    <lineage>
        <taxon>Bacteria</taxon>
        <taxon>Pseudomonadati</taxon>
        <taxon>Thermodesulfobacteriota</taxon>
        <taxon>Desulfobulbia</taxon>
        <taxon>Desulfobulbales</taxon>
        <taxon>Desulfobulbaceae</taxon>
        <taxon>Desulfobulbus</taxon>
    </lineage>
</organism>
<dbReference type="PROSITE" id="PS51764">
    <property type="entry name" value="GH26"/>
    <property type="match status" value="1"/>
</dbReference>
<feature type="active site" description="Proton donor" evidence="4">
    <location>
        <position position="171"/>
    </location>
</feature>
<evidence type="ECO:0000256" key="2">
    <source>
        <dbReference type="ARBA" id="ARBA00022801"/>
    </source>
</evidence>
<dbReference type="AlphaFoldDB" id="A0A7U4DP27"/>
<comment type="similarity">
    <text evidence="1 4">Belongs to the glycosyl hydrolase 26 family.</text>
</comment>
<dbReference type="Gene3D" id="3.20.20.80">
    <property type="entry name" value="Glycosidases"/>
    <property type="match status" value="1"/>
</dbReference>
<gene>
    <name evidence="6" type="ordered locus">Despr_1547</name>
</gene>
<dbReference type="Pfam" id="PF02156">
    <property type="entry name" value="Glyco_hydro_26"/>
    <property type="match status" value="1"/>
</dbReference>
<dbReference type="SUPFAM" id="SSF51445">
    <property type="entry name" value="(Trans)glycosidases"/>
    <property type="match status" value="1"/>
</dbReference>
<evidence type="ECO:0000259" key="5">
    <source>
        <dbReference type="PROSITE" id="PS51764"/>
    </source>
</evidence>
<dbReference type="Proteomes" id="UP000006365">
    <property type="component" value="Chromosome"/>
</dbReference>
<name>A0A7U4DP27_DESPD</name>
<evidence type="ECO:0000256" key="3">
    <source>
        <dbReference type="ARBA" id="ARBA00023295"/>
    </source>
</evidence>
<feature type="active site" description="Nucleophile" evidence="4">
    <location>
        <position position="297"/>
    </location>
</feature>
<evidence type="ECO:0000256" key="1">
    <source>
        <dbReference type="ARBA" id="ARBA00007754"/>
    </source>
</evidence>
<dbReference type="EMBL" id="CP002364">
    <property type="protein sequence ID" value="ADW17701.1"/>
    <property type="molecule type" value="Genomic_DNA"/>
</dbReference>
<evidence type="ECO:0000313" key="6">
    <source>
        <dbReference type="EMBL" id="ADW17701.1"/>
    </source>
</evidence>
<dbReference type="PANTHER" id="PTHR40079:SF4">
    <property type="entry name" value="GH26 DOMAIN-CONTAINING PROTEIN-RELATED"/>
    <property type="match status" value="1"/>
</dbReference>
<reference evidence="6 7" key="1">
    <citation type="journal article" date="2011" name="Stand. Genomic Sci.">
        <title>Complete genome sequence of Desulfobulbus propionicus type strain (1pr3).</title>
        <authorList>
            <person name="Pagani I."/>
            <person name="Lapidus A."/>
            <person name="Nolan M."/>
            <person name="Lucas S."/>
            <person name="Hammon N."/>
            <person name="Deshpande S."/>
            <person name="Cheng J.F."/>
            <person name="Chertkov O."/>
            <person name="Davenport K."/>
            <person name="Tapia R."/>
            <person name="Han C."/>
            <person name="Goodwin L."/>
            <person name="Pitluck S."/>
            <person name="Liolios K."/>
            <person name="Mavromatis K."/>
            <person name="Ivanova N."/>
            <person name="Mikhailova N."/>
            <person name="Pati A."/>
            <person name="Chen A."/>
            <person name="Palaniappan K."/>
            <person name="Land M."/>
            <person name="Hauser L."/>
            <person name="Chang Y.J."/>
            <person name="Jeffries C.D."/>
            <person name="Detter J.C."/>
            <person name="Brambilla E."/>
            <person name="Kannan K.P."/>
            <person name="Djao O.D."/>
            <person name="Rohde M."/>
            <person name="Pukall R."/>
            <person name="Spring S."/>
            <person name="Goker M."/>
            <person name="Sikorski J."/>
            <person name="Woyke T."/>
            <person name="Bristow J."/>
            <person name="Eisen J.A."/>
            <person name="Markowitz V."/>
            <person name="Hugenholtz P."/>
            <person name="Kyrpides N.C."/>
            <person name="Klenk H.P."/>
        </authorList>
    </citation>
    <scope>NUCLEOTIDE SEQUENCE [LARGE SCALE GENOMIC DNA]</scope>
    <source>
        <strain evidence="7">ATCC 33891 / DSM 2032 / 1pr3</strain>
    </source>
</reference>
<dbReference type="KEGG" id="dpr:Despr_1547"/>
<proteinExistence type="inferred from homology"/>
<keyword evidence="7" id="KW-1185">Reference proteome</keyword>
<dbReference type="PANTHER" id="PTHR40079">
    <property type="entry name" value="MANNAN ENDO-1,4-BETA-MANNOSIDASE E-RELATED"/>
    <property type="match status" value="1"/>
</dbReference>
<dbReference type="InterPro" id="IPR000805">
    <property type="entry name" value="Glyco_hydro_26"/>
</dbReference>
<keyword evidence="3 4" id="KW-0326">Glycosidase</keyword>
<feature type="domain" description="GH26" evidence="5">
    <location>
        <begin position="40"/>
        <end position="358"/>
    </location>
</feature>
<protein>
    <submittedName>
        <fullName evidence="6">Beta-mannanase</fullName>
    </submittedName>
</protein>